<sequence length="662" mass="68236">ARGRLMGGLPEGGAMVSVQAAEDEVRALLIDGTDIAAVNGPRAVVVSGVEDAVLVVAGKLADEGRKTKRLTVSHAFHSPLMEPMLEAFRQVAEELTYHAPAVPVVSNVTGRIASAQELCSAGYWVRHVRDAVRFADGIAALEAEGVRTFVELGPDAVLTAMAQHCVTEEAADACAFVPVLRRARPEAETLAGALAALFARGIDPDWSAYFGTGPRAAGVPGYAFRRTRFWPRPLSAGSQGSDAHPLLASALARAESDELILSGRLSARTHPWLADHVVNGTVIVPGTAFVEMALHAGQAVGCATVDELTVLAPLRLPAHAEAEVQVAVAPADGDPERWSVTVYARPAGAAGAVDAEWTRHAGGLLAAGAPAETEAGPLIWPPADAEEVEAGDTYVRAVAMGFDYGPAFQGLKAAWRRGDEIFAEVSLPASEGDEAARFAFHPALFDAALHTGFIESPGGSDDAGRLPFTWQGMTLYRAGAASVRVHLTRSGADTLSLRITDELGAPVASVDSLTLRAPSPQDLAADGAALLETRWEPLEPVGVPAGPCALLGPVPAALADALSGAGMRAAAHADADALEAAAGEVPATVVHLLDLAASVPHISVPHASAAQEAAGADRGDDTGDSGDEPGDPVAAAVAGVWAAASLLRDWAVRPLAEQTRLA</sequence>
<dbReference type="SMART" id="SM00826">
    <property type="entry name" value="PKS_DH"/>
    <property type="match status" value="1"/>
</dbReference>
<keyword evidence="3" id="KW-0511">Multifunctional enzyme</keyword>
<name>A0ABS6ZGZ3_9ACTN</name>
<evidence type="ECO:0000313" key="8">
    <source>
        <dbReference type="Proteomes" id="UP000812013"/>
    </source>
</evidence>
<organism evidence="7 8">
    <name type="scientific">Streptomyces bambusae</name>
    <dbReference type="NCBI Taxonomy" id="1550616"/>
    <lineage>
        <taxon>Bacteria</taxon>
        <taxon>Bacillati</taxon>
        <taxon>Actinomycetota</taxon>
        <taxon>Actinomycetes</taxon>
        <taxon>Kitasatosporales</taxon>
        <taxon>Streptomycetaceae</taxon>
        <taxon>Streptomyces</taxon>
    </lineage>
</organism>
<dbReference type="SMART" id="SM00827">
    <property type="entry name" value="PKS_AT"/>
    <property type="match status" value="1"/>
</dbReference>
<dbReference type="RefSeq" id="WP_219672295.1">
    <property type="nucleotide sequence ID" value="NZ_WTFF01000586.1"/>
</dbReference>
<protein>
    <submittedName>
        <fullName evidence="7">Acyltransferase domain-containing protein</fullName>
    </submittedName>
</protein>
<evidence type="ECO:0000256" key="5">
    <source>
        <dbReference type="SAM" id="MobiDB-lite"/>
    </source>
</evidence>
<keyword evidence="2" id="KW-0808">Transferase</keyword>
<dbReference type="PANTHER" id="PTHR43775">
    <property type="entry name" value="FATTY ACID SYNTHASE"/>
    <property type="match status" value="1"/>
</dbReference>
<dbReference type="InterPro" id="IPR014043">
    <property type="entry name" value="Acyl_transferase_dom"/>
</dbReference>
<reference evidence="7 8" key="1">
    <citation type="submission" date="2019-12" db="EMBL/GenBank/DDBJ databases">
        <title>Genome sequence of Streptomyces bambusae.</title>
        <authorList>
            <person name="Bansal K."/>
            <person name="Choksket S."/>
            <person name="Korpole S."/>
            <person name="Patil P.B."/>
        </authorList>
    </citation>
    <scope>NUCLEOTIDE SEQUENCE [LARGE SCALE GENOMIC DNA]</scope>
    <source>
        <strain evidence="7 8">SK60</strain>
    </source>
</reference>
<feature type="active site" description="Proton donor; for dehydratase activity" evidence="4">
    <location>
        <position position="446"/>
    </location>
</feature>
<feature type="region of interest" description="Disordered" evidence="5">
    <location>
        <begin position="608"/>
        <end position="632"/>
    </location>
</feature>
<dbReference type="Pfam" id="PF14765">
    <property type="entry name" value="PS-DH"/>
    <property type="match status" value="1"/>
</dbReference>
<evidence type="ECO:0000256" key="3">
    <source>
        <dbReference type="ARBA" id="ARBA00023268"/>
    </source>
</evidence>
<dbReference type="PROSITE" id="PS52019">
    <property type="entry name" value="PKS_MFAS_DH"/>
    <property type="match status" value="1"/>
</dbReference>
<dbReference type="InterPro" id="IPR042104">
    <property type="entry name" value="PKS_dehydratase_sf"/>
</dbReference>
<dbReference type="InterPro" id="IPR050091">
    <property type="entry name" value="PKS_NRPS_Biosynth_Enz"/>
</dbReference>
<dbReference type="InterPro" id="IPR020807">
    <property type="entry name" value="PKS_DH"/>
</dbReference>
<dbReference type="InterPro" id="IPR049551">
    <property type="entry name" value="PKS_DH_C"/>
</dbReference>
<feature type="domain" description="PKS/mFAS DH" evidence="6">
    <location>
        <begin position="244"/>
        <end position="524"/>
    </location>
</feature>
<comment type="caution">
    <text evidence="7">The sequence shown here is derived from an EMBL/GenBank/DDBJ whole genome shotgun (WGS) entry which is preliminary data.</text>
</comment>
<gene>
    <name evidence="7" type="ORF">GPJ59_35760</name>
</gene>
<keyword evidence="8" id="KW-1185">Reference proteome</keyword>
<proteinExistence type="predicted"/>
<dbReference type="InterPro" id="IPR016035">
    <property type="entry name" value="Acyl_Trfase/lysoPLipase"/>
</dbReference>
<evidence type="ECO:0000256" key="4">
    <source>
        <dbReference type="PROSITE-ProRule" id="PRU01363"/>
    </source>
</evidence>
<dbReference type="InterPro" id="IPR049552">
    <property type="entry name" value="PKS_DH_N"/>
</dbReference>
<evidence type="ECO:0000256" key="2">
    <source>
        <dbReference type="ARBA" id="ARBA00022679"/>
    </source>
</evidence>
<dbReference type="Pfam" id="PF21089">
    <property type="entry name" value="PKS_DH_N"/>
    <property type="match status" value="1"/>
</dbReference>
<accession>A0ABS6ZGZ3</accession>
<dbReference type="PANTHER" id="PTHR43775:SF51">
    <property type="entry name" value="INACTIVE PHENOLPHTHIOCEROL SYNTHESIS POLYKETIDE SYNTHASE TYPE I PKS1-RELATED"/>
    <property type="match status" value="1"/>
</dbReference>
<feature type="non-terminal residue" evidence="7">
    <location>
        <position position="1"/>
    </location>
</feature>
<evidence type="ECO:0000259" key="6">
    <source>
        <dbReference type="PROSITE" id="PS52019"/>
    </source>
</evidence>
<dbReference type="Gene3D" id="3.40.366.10">
    <property type="entry name" value="Malonyl-Coenzyme A Acyl Carrier Protein, domain 2"/>
    <property type="match status" value="1"/>
</dbReference>
<feature type="active site" description="Proton acceptor; for dehydratase activity" evidence="4">
    <location>
        <position position="276"/>
    </location>
</feature>
<evidence type="ECO:0000256" key="1">
    <source>
        <dbReference type="ARBA" id="ARBA00004792"/>
    </source>
</evidence>
<evidence type="ECO:0000313" key="7">
    <source>
        <dbReference type="EMBL" id="MBW5487034.1"/>
    </source>
</evidence>
<dbReference type="Gene3D" id="3.30.70.3290">
    <property type="match status" value="1"/>
</dbReference>
<dbReference type="SUPFAM" id="SSF52151">
    <property type="entry name" value="FabD/lysophospholipase-like"/>
    <property type="match status" value="1"/>
</dbReference>
<dbReference type="Gene3D" id="3.10.129.110">
    <property type="entry name" value="Polyketide synthase dehydratase"/>
    <property type="match status" value="1"/>
</dbReference>
<feature type="non-terminal residue" evidence="7">
    <location>
        <position position="662"/>
    </location>
</feature>
<dbReference type="Proteomes" id="UP000812013">
    <property type="component" value="Unassembled WGS sequence"/>
</dbReference>
<dbReference type="InterPro" id="IPR001227">
    <property type="entry name" value="Ac_transferase_dom_sf"/>
</dbReference>
<dbReference type="InterPro" id="IPR049900">
    <property type="entry name" value="PKS_mFAS_DH"/>
</dbReference>
<feature type="region of interest" description="C-terminal hotdog fold" evidence="4">
    <location>
        <begin position="385"/>
        <end position="524"/>
    </location>
</feature>
<feature type="region of interest" description="N-terminal hotdog fold" evidence="4">
    <location>
        <begin position="244"/>
        <end position="372"/>
    </location>
</feature>
<dbReference type="Pfam" id="PF00698">
    <property type="entry name" value="Acyl_transf_1"/>
    <property type="match status" value="1"/>
</dbReference>
<keyword evidence="7" id="KW-0012">Acyltransferase</keyword>
<comment type="pathway">
    <text evidence="1">Antibiotic biosynthesis.</text>
</comment>
<dbReference type="GO" id="GO:0016746">
    <property type="term" value="F:acyltransferase activity"/>
    <property type="evidence" value="ECO:0007669"/>
    <property type="project" value="UniProtKB-KW"/>
</dbReference>
<dbReference type="EMBL" id="WTFF01000586">
    <property type="protein sequence ID" value="MBW5487034.1"/>
    <property type="molecule type" value="Genomic_DNA"/>
</dbReference>